<dbReference type="KEGG" id="more:E1B28_008805"/>
<feature type="region of interest" description="Disordered" evidence="1">
    <location>
        <begin position="447"/>
        <end position="494"/>
    </location>
</feature>
<dbReference type="SUPFAM" id="SSF52047">
    <property type="entry name" value="RNI-like"/>
    <property type="match status" value="1"/>
</dbReference>
<dbReference type="OrthoDB" id="3215314at2759"/>
<name>A0A9P7S0C7_9AGAR</name>
<feature type="compositionally biased region" description="Polar residues" evidence="1">
    <location>
        <begin position="522"/>
        <end position="534"/>
    </location>
</feature>
<protein>
    <submittedName>
        <fullName evidence="2">Uncharacterized protein</fullName>
    </submittedName>
</protein>
<accession>A0A9P7S0C7</accession>
<feature type="region of interest" description="Disordered" evidence="1">
    <location>
        <begin position="514"/>
        <end position="555"/>
    </location>
</feature>
<dbReference type="InterPro" id="IPR032675">
    <property type="entry name" value="LRR_dom_sf"/>
</dbReference>
<reference evidence="2" key="1">
    <citation type="journal article" date="2021" name="Genome Biol. Evol.">
        <title>The assembled and annotated genome of the fairy-ring fungus Marasmius oreades.</title>
        <authorList>
            <person name="Hiltunen M."/>
            <person name="Ament-Velasquez S.L."/>
            <person name="Johannesson H."/>
        </authorList>
    </citation>
    <scope>NUCLEOTIDE SEQUENCE</scope>
    <source>
        <strain evidence="2">03SP1</strain>
    </source>
</reference>
<dbReference type="AlphaFoldDB" id="A0A9P7S0C7"/>
<gene>
    <name evidence="2" type="ORF">E1B28_008805</name>
</gene>
<evidence type="ECO:0000313" key="2">
    <source>
        <dbReference type="EMBL" id="KAG7092451.1"/>
    </source>
</evidence>
<proteinExistence type="predicted"/>
<dbReference type="EMBL" id="CM032185">
    <property type="protein sequence ID" value="KAG7092451.1"/>
    <property type="molecule type" value="Genomic_DNA"/>
</dbReference>
<keyword evidence="3" id="KW-1185">Reference proteome</keyword>
<evidence type="ECO:0000313" key="3">
    <source>
        <dbReference type="Proteomes" id="UP001049176"/>
    </source>
</evidence>
<dbReference type="GeneID" id="66077881"/>
<organism evidence="2 3">
    <name type="scientific">Marasmius oreades</name>
    <name type="common">fairy-ring Marasmius</name>
    <dbReference type="NCBI Taxonomy" id="181124"/>
    <lineage>
        <taxon>Eukaryota</taxon>
        <taxon>Fungi</taxon>
        <taxon>Dikarya</taxon>
        <taxon>Basidiomycota</taxon>
        <taxon>Agaricomycotina</taxon>
        <taxon>Agaricomycetes</taxon>
        <taxon>Agaricomycetidae</taxon>
        <taxon>Agaricales</taxon>
        <taxon>Marasmiineae</taxon>
        <taxon>Marasmiaceae</taxon>
        <taxon>Marasmius</taxon>
    </lineage>
</organism>
<comment type="caution">
    <text evidence="2">The sequence shown here is derived from an EMBL/GenBank/DDBJ whole genome shotgun (WGS) entry which is preliminary data.</text>
</comment>
<dbReference type="Proteomes" id="UP001049176">
    <property type="component" value="Chromosome 5"/>
</dbReference>
<evidence type="ECO:0000256" key="1">
    <source>
        <dbReference type="SAM" id="MobiDB-lite"/>
    </source>
</evidence>
<dbReference type="Gene3D" id="3.80.10.10">
    <property type="entry name" value="Ribonuclease Inhibitor"/>
    <property type="match status" value="1"/>
</dbReference>
<dbReference type="RefSeq" id="XP_043008921.1">
    <property type="nucleotide sequence ID" value="XM_043153637.1"/>
</dbReference>
<sequence>MNSHVHGAYQDAFKSSIKYVPSLVSLCIRILSQYPDQVHLLPPGFYLKYHANPDHSQFDILRALIPTYSSQSDAFFLEQVDPRLWATLVQLFPDSLPSPFTTYPLPISDVHLPLIQSIPVTPSCAIVTILELPGCERFTDDTITKLRSFHSLVALDASDTHLTNLGVSRLASACIWCTQELDKPERRGPWGLRILRLRNCRGVDNVSIQILTKFILLSVLDLRGTAVVPSGFAEVWRAVEPPSSKLYHPTSLTKSLSALESIASLYTTSNTYRVLVDRWSHQETHRSFPSCRHERPSPQVLPENTAVTFPSPYKPLTSSPDQKRSLYELEMMSRVAASELKVESQKRMLDEFYAPLPSRKPVDLPDDSYSAQHYYRSFREKLAWPTSADSTPKFDKLMLYCYPPSWDSLNSVAIPWTVKKEKPMDEMKAALDERHLKTMAGQQQVLMAKRRRVSSNSRPVFGGGNVSAQHLSADTGRGRKLSGRNPFRKAVGANSPVGRQHCRFALATPCIPKVTNDDDVSQRGTPQVQRNPLNHGSKPLRPISSFPVPPLPPEEKRKLKEEAKERTLIKRDNGQTRDIRQMLKRVGSAETVNPKPAPSFTKRHSLNTKTLAEGFDWKTWADS</sequence>